<gene>
    <name evidence="3" type="ORF">AMJ52_05145</name>
</gene>
<dbReference type="EMBL" id="LJNI01000054">
    <property type="protein sequence ID" value="KPJ72821.1"/>
    <property type="molecule type" value="Genomic_DNA"/>
</dbReference>
<sequence>MIVECSHCHRKYNVDDNKIPAAGVKVRCKQCQNIIVIKKEEPQPALSDAQVPAAPEAQAPEEQAPAAPEEEQVPTA</sequence>
<feature type="region of interest" description="Disordered" evidence="1">
    <location>
        <begin position="42"/>
        <end position="76"/>
    </location>
</feature>
<organism evidence="3 4">
    <name type="scientific">candidate division TA06 bacterium DG_78</name>
    <dbReference type="NCBI Taxonomy" id="1703772"/>
    <lineage>
        <taxon>Bacteria</taxon>
        <taxon>Bacteria division TA06</taxon>
    </lineage>
</organism>
<feature type="domain" description="Zinc finger/thioredoxin putative" evidence="2">
    <location>
        <begin position="1"/>
        <end position="35"/>
    </location>
</feature>
<evidence type="ECO:0000259" key="2">
    <source>
        <dbReference type="Pfam" id="PF13717"/>
    </source>
</evidence>
<evidence type="ECO:0000313" key="4">
    <source>
        <dbReference type="Proteomes" id="UP000051012"/>
    </source>
</evidence>
<name>A0A0S7YDH1_UNCT6</name>
<dbReference type="InterPro" id="IPR011723">
    <property type="entry name" value="Znf/thioredoxin_put"/>
</dbReference>
<evidence type="ECO:0000256" key="1">
    <source>
        <dbReference type="SAM" id="MobiDB-lite"/>
    </source>
</evidence>
<dbReference type="NCBIfam" id="TIGR02098">
    <property type="entry name" value="MJ0042_CXXC"/>
    <property type="match status" value="1"/>
</dbReference>
<dbReference type="Proteomes" id="UP000051012">
    <property type="component" value="Unassembled WGS sequence"/>
</dbReference>
<feature type="non-terminal residue" evidence="3">
    <location>
        <position position="76"/>
    </location>
</feature>
<comment type="caution">
    <text evidence="3">The sequence shown here is derived from an EMBL/GenBank/DDBJ whole genome shotgun (WGS) entry which is preliminary data.</text>
</comment>
<dbReference type="AlphaFoldDB" id="A0A0S7YDH1"/>
<dbReference type="Pfam" id="PF13717">
    <property type="entry name" value="Zn_ribbon_4"/>
    <property type="match status" value="1"/>
</dbReference>
<accession>A0A0S7YDH1</accession>
<evidence type="ECO:0000313" key="3">
    <source>
        <dbReference type="EMBL" id="KPJ72821.1"/>
    </source>
</evidence>
<proteinExistence type="predicted"/>
<protein>
    <recommendedName>
        <fullName evidence="2">Zinc finger/thioredoxin putative domain-containing protein</fullName>
    </recommendedName>
</protein>
<reference evidence="3 4" key="1">
    <citation type="journal article" date="2015" name="Microbiome">
        <title>Genomic resolution of linkages in carbon, nitrogen, and sulfur cycling among widespread estuary sediment bacteria.</title>
        <authorList>
            <person name="Baker B.J."/>
            <person name="Lazar C.S."/>
            <person name="Teske A.P."/>
            <person name="Dick G.J."/>
        </authorList>
    </citation>
    <scope>NUCLEOTIDE SEQUENCE [LARGE SCALE GENOMIC DNA]</scope>
    <source>
        <strain evidence="3">DG_78</strain>
    </source>
</reference>
<feature type="compositionally biased region" description="Low complexity" evidence="1">
    <location>
        <begin position="49"/>
        <end position="67"/>
    </location>
</feature>